<gene>
    <name evidence="1" type="ORF">KFZ73_23425</name>
</gene>
<reference evidence="1 2" key="1">
    <citation type="submission" date="2021-04" db="EMBL/GenBank/DDBJ databases">
        <title>Whole genome sequence analysis of a thiophenic sulfur metabolizing bacteria.</title>
        <authorList>
            <person name="Akhtar N."/>
            <person name="Akram J."/>
            <person name="Aslam A."/>
        </authorList>
    </citation>
    <scope>NUCLEOTIDE SEQUENCE [LARGE SCALE GENOMIC DNA]</scope>
    <source>
        <strain evidence="1 2">3OW</strain>
    </source>
</reference>
<sequence length="308" mass="34875">MQPKSPEEETQFYLSGWTAILDDLREDGDLYHYTDIGGLKGILDSRTLWCTHARYLNDSSEYEHGLSEVRRLLLASADFWRSSPSRDHSNPDQDPQTFEGMAQVIDDAGLGSEDSVPLVTCLSKAPDTLSQWRGYGPRGGYCIKFDQDALEADLKYVDDKGRDLHGIPKLNPVRYRSEDVYPGIMTAIQTHREQREYSLREGTSGGHSQVELLEGFISIATHLKHPSFFEEREHRLSVSMRESFYTPSKLGLVPRGRIGFDIGAVREIMVGPGENTTTRVNSLRRYLRTTGLEGRIDVTTSQIPYREP</sequence>
<dbReference type="EMBL" id="JAGXOE010000118">
    <property type="protein sequence ID" value="MBS4104176.1"/>
    <property type="molecule type" value="Genomic_DNA"/>
</dbReference>
<keyword evidence="2" id="KW-1185">Reference proteome</keyword>
<accession>A0ABS5NIR1</accession>
<dbReference type="RefSeq" id="WP_212555273.1">
    <property type="nucleotide sequence ID" value="NZ_JAGXOE010000118.1"/>
</dbReference>
<evidence type="ECO:0000313" key="2">
    <source>
        <dbReference type="Proteomes" id="UP000676853"/>
    </source>
</evidence>
<evidence type="ECO:0000313" key="1">
    <source>
        <dbReference type="EMBL" id="MBS4104176.1"/>
    </source>
</evidence>
<dbReference type="Proteomes" id="UP000676853">
    <property type="component" value="Unassembled WGS sequence"/>
</dbReference>
<organism evidence="1 2">
    <name type="scientific">Tsukamurella paurometabola</name>
    <name type="common">Corynebacterium paurometabolum</name>
    <dbReference type="NCBI Taxonomy" id="2061"/>
    <lineage>
        <taxon>Bacteria</taxon>
        <taxon>Bacillati</taxon>
        <taxon>Actinomycetota</taxon>
        <taxon>Actinomycetes</taxon>
        <taxon>Mycobacteriales</taxon>
        <taxon>Tsukamurellaceae</taxon>
        <taxon>Tsukamurella</taxon>
    </lineage>
</organism>
<proteinExistence type="predicted"/>
<dbReference type="InterPro" id="IPR021352">
    <property type="entry name" value="DUF2971"/>
</dbReference>
<comment type="caution">
    <text evidence="1">The sequence shown here is derived from an EMBL/GenBank/DDBJ whole genome shotgun (WGS) entry which is preliminary data.</text>
</comment>
<dbReference type="Pfam" id="PF11185">
    <property type="entry name" value="DUF2971"/>
    <property type="match status" value="1"/>
</dbReference>
<name>A0ABS5NIR1_TSUPA</name>
<protein>
    <submittedName>
        <fullName evidence="1">DUF2971 domain-containing protein</fullName>
    </submittedName>
</protein>